<dbReference type="GO" id="GO:0006355">
    <property type="term" value="P:regulation of DNA-templated transcription"/>
    <property type="evidence" value="ECO:0007669"/>
    <property type="project" value="InterPro"/>
</dbReference>
<dbReference type="AlphaFoldDB" id="A0A8J6E266"/>
<organism evidence="8 9">
    <name type="scientific">Carpediemonas membranifera</name>
    <dbReference type="NCBI Taxonomy" id="201153"/>
    <lineage>
        <taxon>Eukaryota</taxon>
        <taxon>Metamonada</taxon>
        <taxon>Carpediemonas-like organisms</taxon>
        <taxon>Carpediemonas</taxon>
    </lineage>
</organism>
<dbReference type="EC" id="2.3.1.48" evidence="2"/>
<feature type="compositionally biased region" description="Low complexity" evidence="6">
    <location>
        <begin position="70"/>
        <end position="94"/>
    </location>
</feature>
<dbReference type="Pfam" id="PF11717">
    <property type="entry name" value="Tudor-knot"/>
    <property type="match status" value="1"/>
</dbReference>
<feature type="active site" description="Proton donor/acceptor" evidence="5">
    <location>
        <position position="291"/>
    </location>
</feature>
<evidence type="ECO:0000256" key="4">
    <source>
        <dbReference type="ARBA" id="ARBA00022990"/>
    </source>
</evidence>
<evidence type="ECO:0000256" key="2">
    <source>
        <dbReference type="ARBA" id="ARBA00013184"/>
    </source>
</evidence>
<dbReference type="Gene3D" id="3.30.60.60">
    <property type="entry name" value="N-acetyl transferase-like"/>
    <property type="match status" value="1"/>
</dbReference>
<proteinExistence type="inferred from homology"/>
<evidence type="ECO:0000313" key="8">
    <source>
        <dbReference type="EMBL" id="KAG9397239.1"/>
    </source>
</evidence>
<evidence type="ECO:0000256" key="6">
    <source>
        <dbReference type="SAM" id="MobiDB-lite"/>
    </source>
</evidence>
<sequence length="411" mass="47006">MDAPEYPVGSHADGLLIEGSKFDWQEVIILKKRTDDGIERFYVSYVAFNKRLDTWLTRDCLAPLHKHTTETMTPAPKTPAAKTTKSAKSLKSIKGSTKQTKQSQSTVAAADAHDDFEKIIDYIVMGAHKLKTWYASPYQDVPKGVDTLWICPICFRYHFDETSYTRHAAKCTAHHPPGDEIYRMGNLSFFEVDGRVQKQFCRNLCLCCKLFLDHKKVVVDTDLFLFYCLTETTPMGCQTVGFFSKTFDPEYRNILACILTLPQHQKKGFGKVLIDFSYALAKREGRFGGPEKPLSDLGKISFLSYWRTAILQFLYDPANNVEEVTIDDICTATQIQERDVVETLATMGICRRSRGDESKGVMVCLPHKRPKRMQRLVSQAKLHWTPLPRMTYDPADRTRLDIYAQQTRPVR</sequence>
<dbReference type="SUPFAM" id="SSF54160">
    <property type="entry name" value="Chromo domain-like"/>
    <property type="match status" value="1"/>
</dbReference>
<evidence type="ECO:0000256" key="1">
    <source>
        <dbReference type="ARBA" id="ARBA00010107"/>
    </source>
</evidence>
<dbReference type="InterPro" id="IPR025995">
    <property type="entry name" value="Tudor-knot"/>
</dbReference>
<dbReference type="InterPro" id="IPR050603">
    <property type="entry name" value="MYST_HAT"/>
</dbReference>
<dbReference type="InterPro" id="IPR016197">
    <property type="entry name" value="Chromo-like_dom_sf"/>
</dbReference>
<feature type="domain" description="MYST-type HAT" evidence="7">
    <location>
        <begin position="115"/>
        <end position="386"/>
    </location>
</feature>
<dbReference type="EMBL" id="JAHDYR010000003">
    <property type="protein sequence ID" value="KAG9397239.1"/>
    <property type="molecule type" value="Genomic_DNA"/>
</dbReference>
<evidence type="ECO:0000313" key="9">
    <source>
        <dbReference type="Proteomes" id="UP000717585"/>
    </source>
</evidence>
<dbReference type="SUPFAM" id="SSF55729">
    <property type="entry name" value="Acyl-CoA N-acyltransferases (Nat)"/>
    <property type="match status" value="1"/>
</dbReference>
<dbReference type="PANTHER" id="PTHR10615">
    <property type="entry name" value="HISTONE ACETYLTRANSFERASE"/>
    <property type="match status" value="1"/>
</dbReference>
<dbReference type="Pfam" id="PF01853">
    <property type="entry name" value="MOZ_SAS"/>
    <property type="match status" value="1"/>
</dbReference>
<dbReference type="InterPro" id="IPR040706">
    <property type="entry name" value="Zf-MYST"/>
</dbReference>
<dbReference type="InterPro" id="IPR036388">
    <property type="entry name" value="WH-like_DNA-bd_sf"/>
</dbReference>
<dbReference type="OrthoDB" id="787137at2759"/>
<dbReference type="Gene3D" id="1.10.10.10">
    <property type="entry name" value="Winged helix-like DNA-binding domain superfamily/Winged helix DNA-binding domain"/>
    <property type="match status" value="1"/>
</dbReference>
<evidence type="ECO:0000256" key="3">
    <source>
        <dbReference type="ARBA" id="ARBA00022679"/>
    </source>
</evidence>
<feature type="compositionally biased region" description="Polar residues" evidence="6">
    <location>
        <begin position="95"/>
        <end position="107"/>
    </location>
</feature>
<evidence type="ECO:0000256" key="5">
    <source>
        <dbReference type="PIRSR" id="PIRSR602717-51"/>
    </source>
</evidence>
<feature type="region of interest" description="Disordered" evidence="6">
    <location>
        <begin position="69"/>
        <end position="107"/>
    </location>
</feature>
<protein>
    <recommendedName>
        <fullName evidence="2">histone acetyltransferase</fullName>
        <ecNumber evidence="2">2.3.1.48</ecNumber>
    </recommendedName>
</protein>
<keyword evidence="3" id="KW-0808">Transferase</keyword>
<dbReference type="InterPro" id="IPR016181">
    <property type="entry name" value="Acyl_CoA_acyltransferase"/>
</dbReference>
<comment type="similarity">
    <text evidence="1">Belongs to the MYST (SAS/MOZ) family.</text>
</comment>
<evidence type="ECO:0000259" key="7">
    <source>
        <dbReference type="PROSITE" id="PS51726"/>
    </source>
</evidence>
<accession>A0A8J6E266</accession>
<keyword evidence="4" id="KW-0007">Acetylation</keyword>
<dbReference type="Proteomes" id="UP000717585">
    <property type="component" value="Unassembled WGS sequence"/>
</dbReference>
<reference evidence="8" key="1">
    <citation type="submission" date="2021-05" db="EMBL/GenBank/DDBJ databases">
        <title>A free-living protist that lacks canonical eukaryotic 1 DNA replication and segregation systems.</title>
        <authorList>
            <person name="Salas-Leiva D.E."/>
            <person name="Tromer E.C."/>
            <person name="Curtis B.A."/>
            <person name="Jerlstrom-Hultqvist J."/>
            <person name="Kolisko M."/>
            <person name="Yi Z."/>
            <person name="Salas-Leiva J.S."/>
            <person name="Gallot-Lavallee L."/>
            <person name="Kops G.J.P.L."/>
            <person name="Archibald J.M."/>
            <person name="Simpson A.G.B."/>
            <person name="Roger A.J."/>
        </authorList>
    </citation>
    <scope>NUCLEOTIDE SEQUENCE</scope>
    <source>
        <strain evidence="8">BICM</strain>
    </source>
</reference>
<dbReference type="GO" id="GO:0004402">
    <property type="term" value="F:histone acetyltransferase activity"/>
    <property type="evidence" value="ECO:0007669"/>
    <property type="project" value="InterPro"/>
</dbReference>
<dbReference type="Gene3D" id="2.30.30.140">
    <property type="match status" value="1"/>
</dbReference>
<dbReference type="Pfam" id="PF17772">
    <property type="entry name" value="zf-MYST"/>
    <property type="match status" value="1"/>
</dbReference>
<dbReference type="InterPro" id="IPR002717">
    <property type="entry name" value="HAT_MYST-type"/>
</dbReference>
<comment type="caution">
    <text evidence="8">The sequence shown here is derived from an EMBL/GenBank/DDBJ whole genome shotgun (WGS) entry which is preliminary data.</text>
</comment>
<dbReference type="PROSITE" id="PS51726">
    <property type="entry name" value="MYST_HAT"/>
    <property type="match status" value="1"/>
</dbReference>
<dbReference type="Gene3D" id="3.40.630.30">
    <property type="match status" value="1"/>
</dbReference>
<name>A0A8J6E266_9EUKA</name>
<gene>
    <name evidence="8" type="ORF">J8273_1154</name>
</gene>
<keyword evidence="9" id="KW-1185">Reference proteome</keyword>